<organism evidence="2 3">
    <name type="scientific">Sorangium cellulosum</name>
    <name type="common">Polyangium cellulosum</name>
    <dbReference type="NCBI Taxonomy" id="56"/>
    <lineage>
        <taxon>Bacteria</taxon>
        <taxon>Pseudomonadati</taxon>
        <taxon>Myxococcota</taxon>
        <taxon>Polyangia</taxon>
        <taxon>Polyangiales</taxon>
        <taxon>Polyangiaceae</taxon>
        <taxon>Sorangium</taxon>
    </lineage>
</organism>
<gene>
    <name evidence="2" type="ORF">BE18_16355</name>
</gene>
<dbReference type="AlphaFoldDB" id="A0A150T2I3"/>
<proteinExistence type="predicted"/>
<feature type="region of interest" description="Disordered" evidence="1">
    <location>
        <begin position="13"/>
        <end position="52"/>
    </location>
</feature>
<reference evidence="2 3" key="1">
    <citation type="submission" date="2014-02" db="EMBL/GenBank/DDBJ databases">
        <title>The small core and large imbalanced accessory genome model reveals a collaborative survival strategy of Sorangium cellulosum strains in nature.</title>
        <authorList>
            <person name="Han K."/>
            <person name="Peng R."/>
            <person name="Blom J."/>
            <person name="Li Y.-Z."/>
        </authorList>
    </citation>
    <scope>NUCLEOTIDE SEQUENCE [LARGE SCALE GENOMIC DNA]</scope>
    <source>
        <strain evidence="2 3">So0149</strain>
    </source>
</reference>
<evidence type="ECO:0000313" key="3">
    <source>
        <dbReference type="Proteomes" id="UP000075515"/>
    </source>
</evidence>
<comment type="caution">
    <text evidence="2">The sequence shown here is derived from an EMBL/GenBank/DDBJ whole genome shotgun (WGS) entry which is preliminary data.</text>
</comment>
<feature type="compositionally biased region" description="Low complexity" evidence="1">
    <location>
        <begin position="13"/>
        <end position="23"/>
    </location>
</feature>
<dbReference type="EMBL" id="JEMC01001204">
    <property type="protein sequence ID" value="KYF98881.1"/>
    <property type="molecule type" value="Genomic_DNA"/>
</dbReference>
<dbReference type="Proteomes" id="UP000075515">
    <property type="component" value="Unassembled WGS sequence"/>
</dbReference>
<feature type="compositionally biased region" description="Low complexity" evidence="1">
    <location>
        <begin position="40"/>
        <end position="52"/>
    </location>
</feature>
<evidence type="ECO:0000313" key="2">
    <source>
        <dbReference type="EMBL" id="KYF98881.1"/>
    </source>
</evidence>
<protein>
    <submittedName>
        <fullName evidence="2">Uncharacterized protein</fullName>
    </submittedName>
</protein>
<sequence length="99" mass="10531">MSAWNSWMAVSCASAGSSTPSSRRNSRADSISSRTRRARSPWSTTTGSTSKSSFVCASWTAYTRETISSPVLSGKRALTRLRPGSVPVGSQCLLKNPAT</sequence>
<name>A0A150T2I3_SORCE</name>
<accession>A0A150T2I3</accession>
<evidence type="ECO:0000256" key="1">
    <source>
        <dbReference type="SAM" id="MobiDB-lite"/>
    </source>
</evidence>